<name>A0ABV1DZ01_9FIRM</name>
<keyword evidence="7" id="KW-1185">Reference proteome</keyword>
<gene>
    <name evidence="5 6" type="primary">rpmF</name>
    <name evidence="6" type="ORF">WMO26_05370</name>
</gene>
<dbReference type="NCBIfam" id="TIGR01031">
    <property type="entry name" value="rpmF_bact"/>
    <property type="match status" value="1"/>
</dbReference>
<dbReference type="HAMAP" id="MF_00340">
    <property type="entry name" value="Ribosomal_bL32"/>
    <property type="match status" value="1"/>
</dbReference>
<reference evidence="6 7" key="1">
    <citation type="submission" date="2024-03" db="EMBL/GenBank/DDBJ databases">
        <title>Human intestinal bacterial collection.</title>
        <authorList>
            <person name="Pauvert C."/>
            <person name="Hitch T.C.A."/>
            <person name="Clavel T."/>
        </authorList>
    </citation>
    <scope>NUCLEOTIDE SEQUENCE [LARGE SCALE GENOMIC DNA]</scope>
    <source>
        <strain evidence="6 7">CLA-JM-H44</strain>
    </source>
</reference>
<comment type="similarity">
    <text evidence="1 5">Belongs to the bacterial ribosomal protein bL32 family.</text>
</comment>
<evidence type="ECO:0000313" key="7">
    <source>
        <dbReference type="Proteomes" id="UP001489509"/>
    </source>
</evidence>
<protein>
    <recommendedName>
        <fullName evidence="4 5">Large ribosomal subunit protein bL32</fullName>
    </recommendedName>
</protein>
<evidence type="ECO:0000256" key="1">
    <source>
        <dbReference type="ARBA" id="ARBA00008560"/>
    </source>
</evidence>
<dbReference type="PANTHER" id="PTHR35534">
    <property type="entry name" value="50S RIBOSOMAL PROTEIN L32"/>
    <property type="match status" value="1"/>
</dbReference>
<dbReference type="SUPFAM" id="SSF57829">
    <property type="entry name" value="Zn-binding ribosomal proteins"/>
    <property type="match status" value="1"/>
</dbReference>
<evidence type="ECO:0000313" key="6">
    <source>
        <dbReference type="EMBL" id="MEQ2440254.1"/>
    </source>
</evidence>
<accession>A0ABV1DZ01</accession>
<comment type="caution">
    <text evidence="6">The sequence shown here is derived from an EMBL/GenBank/DDBJ whole genome shotgun (WGS) entry which is preliminary data.</text>
</comment>
<dbReference type="EMBL" id="JBBMFD010000006">
    <property type="protein sequence ID" value="MEQ2440254.1"/>
    <property type="molecule type" value="Genomic_DNA"/>
</dbReference>
<dbReference type="InterPro" id="IPR044957">
    <property type="entry name" value="Ribosomal_bL32_bact"/>
</dbReference>
<evidence type="ECO:0000256" key="3">
    <source>
        <dbReference type="ARBA" id="ARBA00023274"/>
    </source>
</evidence>
<dbReference type="RefSeq" id="WP_349218696.1">
    <property type="nucleotide sequence ID" value="NZ_JBBMFD010000006.1"/>
</dbReference>
<dbReference type="Proteomes" id="UP001489509">
    <property type="component" value="Unassembled WGS sequence"/>
</dbReference>
<dbReference type="GO" id="GO:0005840">
    <property type="term" value="C:ribosome"/>
    <property type="evidence" value="ECO:0007669"/>
    <property type="project" value="UniProtKB-KW"/>
</dbReference>
<evidence type="ECO:0000256" key="4">
    <source>
        <dbReference type="ARBA" id="ARBA00035178"/>
    </source>
</evidence>
<sequence>MAVPKRKHSKARRDKRRNNVWKIEAPVLIKCEQCGALKRPHRVCDSCGTYRGRQIIVKAAQEA</sequence>
<keyword evidence="3 5" id="KW-0687">Ribonucleoprotein</keyword>
<dbReference type="PANTHER" id="PTHR35534:SF1">
    <property type="entry name" value="LARGE RIBOSOMAL SUBUNIT PROTEIN BL32"/>
    <property type="match status" value="1"/>
</dbReference>
<evidence type="ECO:0000256" key="5">
    <source>
        <dbReference type="HAMAP-Rule" id="MF_00340"/>
    </source>
</evidence>
<keyword evidence="2 5" id="KW-0689">Ribosomal protein</keyword>
<dbReference type="InterPro" id="IPR002677">
    <property type="entry name" value="Ribosomal_bL32"/>
</dbReference>
<dbReference type="InterPro" id="IPR011332">
    <property type="entry name" value="Ribosomal_zn-bd"/>
</dbReference>
<evidence type="ECO:0000256" key="2">
    <source>
        <dbReference type="ARBA" id="ARBA00022980"/>
    </source>
</evidence>
<proteinExistence type="inferred from homology"/>
<organism evidence="6 7">
    <name type="scientific">Solibaculum intestinale</name>
    <dbReference type="NCBI Taxonomy" id="3133165"/>
    <lineage>
        <taxon>Bacteria</taxon>
        <taxon>Bacillati</taxon>
        <taxon>Bacillota</taxon>
        <taxon>Clostridia</taxon>
        <taxon>Eubacteriales</taxon>
        <taxon>Oscillospiraceae</taxon>
        <taxon>Solibaculum</taxon>
    </lineage>
</organism>
<dbReference type="Pfam" id="PF01783">
    <property type="entry name" value="Ribosomal_L32p"/>
    <property type="match status" value="1"/>
</dbReference>